<organism evidence="1 2">
    <name type="scientific">Rhinolophus ferrumequinum</name>
    <name type="common">Greater horseshoe bat</name>
    <dbReference type="NCBI Taxonomy" id="59479"/>
    <lineage>
        <taxon>Eukaryota</taxon>
        <taxon>Metazoa</taxon>
        <taxon>Chordata</taxon>
        <taxon>Craniata</taxon>
        <taxon>Vertebrata</taxon>
        <taxon>Euteleostomi</taxon>
        <taxon>Mammalia</taxon>
        <taxon>Eutheria</taxon>
        <taxon>Laurasiatheria</taxon>
        <taxon>Chiroptera</taxon>
        <taxon>Yinpterochiroptera</taxon>
        <taxon>Rhinolophoidea</taxon>
        <taxon>Rhinolophidae</taxon>
        <taxon>Rhinolophinae</taxon>
        <taxon>Rhinolophus</taxon>
    </lineage>
</organism>
<evidence type="ECO:0000313" key="2">
    <source>
        <dbReference type="Proteomes" id="UP000585614"/>
    </source>
</evidence>
<sequence length="123" mass="13764">MHRLIFKARYARHTTTSPDEGVKEFYYKVKAKSQSSEIINPGGISCSSPGGWRTTSTATPSSAFWGFEDFTNNSGKEPIGIRVNNTRNWSRIWLGAGARPWYEIRCVGARPTCAKAKARLHIL</sequence>
<gene>
    <name evidence="1" type="ORF">mRhiFer1_010012</name>
</gene>
<evidence type="ECO:0000313" key="1">
    <source>
        <dbReference type="EMBL" id="KAF6357088.1"/>
    </source>
</evidence>
<reference evidence="1 2" key="1">
    <citation type="journal article" date="2020" name="Nature">
        <title>Six reference-quality genomes reveal evolution of bat adaptations.</title>
        <authorList>
            <person name="Jebb D."/>
            <person name="Huang Z."/>
            <person name="Pippel M."/>
            <person name="Hughes G.M."/>
            <person name="Lavrichenko K."/>
            <person name="Devanna P."/>
            <person name="Winkler S."/>
            <person name="Jermiin L.S."/>
            <person name="Skirmuntt E.C."/>
            <person name="Katzourakis A."/>
            <person name="Burkitt-Gray L."/>
            <person name="Ray D.A."/>
            <person name="Sullivan K.A.M."/>
            <person name="Roscito J.G."/>
            <person name="Kirilenko B.M."/>
            <person name="Davalos L.M."/>
            <person name="Corthals A.P."/>
            <person name="Power M.L."/>
            <person name="Jones G."/>
            <person name="Ransome R.D."/>
            <person name="Dechmann D.K.N."/>
            <person name="Locatelli A.G."/>
            <person name="Puechmaille S.J."/>
            <person name="Fedrigo O."/>
            <person name="Jarvis E.D."/>
            <person name="Hiller M."/>
            <person name="Vernes S.C."/>
            <person name="Myers E.W."/>
            <person name="Teeling E.C."/>
        </authorList>
    </citation>
    <scope>NUCLEOTIDE SEQUENCE [LARGE SCALE GENOMIC DNA]</scope>
    <source>
        <strain evidence="1">MRhiFer1</strain>
        <tissue evidence="1">Lung</tissue>
    </source>
</reference>
<dbReference type="AlphaFoldDB" id="A0A7J7Y5K1"/>
<dbReference type="Proteomes" id="UP000585614">
    <property type="component" value="Unassembled WGS sequence"/>
</dbReference>
<proteinExistence type="predicted"/>
<name>A0A7J7Y5K1_RHIFE</name>
<comment type="caution">
    <text evidence="1">The sequence shown here is derived from an EMBL/GenBank/DDBJ whole genome shotgun (WGS) entry which is preliminary data.</text>
</comment>
<accession>A0A7J7Y5K1</accession>
<dbReference type="EMBL" id="JACAGC010000007">
    <property type="protein sequence ID" value="KAF6357088.1"/>
    <property type="molecule type" value="Genomic_DNA"/>
</dbReference>
<protein>
    <submittedName>
        <fullName evidence="1">Uncharacterized protein</fullName>
    </submittedName>
</protein>